<feature type="transmembrane region" description="Helical" evidence="1">
    <location>
        <begin position="21"/>
        <end position="40"/>
    </location>
</feature>
<protein>
    <submittedName>
        <fullName evidence="2">Uncharacterized protein</fullName>
    </submittedName>
</protein>
<name>A0ABU9GZW3_9GAMM</name>
<keyword evidence="1" id="KW-0472">Membrane</keyword>
<keyword evidence="1" id="KW-1133">Transmembrane helix</keyword>
<evidence type="ECO:0000256" key="1">
    <source>
        <dbReference type="SAM" id="Phobius"/>
    </source>
</evidence>
<organism evidence="2 3">
    <name type="scientific">Pseudoalteromonas issachenkonii</name>
    <dbReference type="NCBI Taxonomy" id="152297"/>
    <lineage>
        <taxon>Bacteria</taxon>
        <taxon>Pseudomonadati</taxon>
        <taxon>Pseudomonadota</taxon>
        <taxon>Gammaproteobacteria</taxon>
        <taxon>Alteromonadales</taxon>
        <taxon>Pseudoalteromonadaceae</taxon>
        <taxon>Pseudoalteromonas</taxon>
    </lineage>
</organism>
<sequence length="193" mass="21891">MILDKLFKPISYIRIKHYEKSWFDFILPLGTTLLFFFIIYCLSEPIKLLGKEGLVSLVNGLLQILAGFYIASMAAIATFNKEGMDDIMDGTPPTLNGVELTRRQFLTYLFGYLAFCSICLYFIGGFAQLASLSLFHLVSLSSPFLKILLVGLYIFAISNIMYTTVLGMHFMIDKIHRKKVVIRDNKANETSDN</sequence>
<feature type="transmembrane region" description="Helical" evidence="1">
    <location>
        <begin position="147"/>
        <end position="172"/>
    </location>
</feature>
<gene>
    <name evidence="2" type="ORF">V6257_08975</name>
</gene>
<dbReference type="EMBL" id="JBAKAW010000007">
    <property type="protein sequence ID" value="MEL0655159.1"/>
    <property type="molecule type" value="Genomic_DNA"/>
</dbReference>
<keyword evidence="3" id="KW-1185">Reference proteome</keyword>
<evidence type="ECO:0000313" key="3">
    <source>
        <dbReference type="Proteomes" id="UP001371391"/>
    </source>
</evidence>
<reference evidence="2 3" key="1">
    <citation type="submission" date="2024-02" db="EMBL/GenBank/DDBJ databases">
        <title>Bacteria isolated from the canopy kelp, Nereocystis luetkeana.</title>
        <authorList>
            <person name="Pfister C.A."/>
            <person name="Younker I.T."/>
            <person name="Light S.H."/>
        </authorList>
    </citation>
    <scope>NUCLEOTIDE SEQUENCE [LARGE SCALE GENOMIC DNA]</scope>
    <source>
        <strain evidence="2 3">TI.1.03</strain>
    </source>
</reference>
<comment type="caution">
    <text evidence="2">The sequence shown here is derived from an EMBL/GenBank/DDBJ whole genome shotgun (WGS) entry which is preliminary data.</text>
</comment>
<proteinExistence type="predicted"/>
<accession>A0ABU9GZW3</accession>
<dbReference type="RefSeq" id="WP_341602399.1">
    <property type="nucleotide sequence ID" value="NZ_JBAKAW010000007.1"/>
</dbReference>
<keyword evidence="1" id="KW-0812">Transmembrane</keyword>
<feature type="transmembrane region" description="Helical" evidence="1">
    <location>
        <begin position="60"/>
        <end position="79"/>
    </location>
</feature>
<evidence type="ECO:0000313" key="2">
    <source>
        <dbReference type="EMBL" id="MEL0655159.1"/>
    </source>
</evidence>
<feature type="transmembrane region" description="Helical" evidence="1">
    <location>
        <begin position="105"/>
        <end position="127"/>
    </location>
</feature>
<dbReference type="Proteomes" id="UP001371391">
    <property type="component" value="Unassembled WGS sequence"/>
</dbReference>